<gene>
    <name evidence="15" type="ORF">V7S43_013333</name>
</gene>
<evidence type="ECO:0000256" key="13">
    <source>
        <dbReference type="SAM" id="MobiDB-lite"/>
    </source>
</evidence>
<keyword evidence="6 14" id="KW-0812">Transmembrane</keyword>
<evidence type="ECO:0000313" key="15">
    <source>
        <dbReference type="EMBL" id="KAL3661573.1"/>
    </source>
</evidence>
<evidence type="ECO:0000256" key="5">
    <source>
        <dbReference type="ARBA" id="ARBA00022660"/>
    </source>
</evidence>
<comment type="subcellular location">
    <subcellularLocation>
        <location evidence="2">Membrane</location>
    </subcellularLocation>
</comment>
<dbReference type="AlphaFoldDB" id="A0ABD3F4A7"/>
<dbReference type="GO" id="GO:0016491">
    <property type="term" value="F:oxidoreductase activity"/>
    <property type="evidence" value="ECO:0007669"/>
    <property type="project" value="UniProtKB-KW"/>
</dbReference>
<name>A0ABD3F4A7_9STRA</name>
<evidence type="ECO:0000256" key="11">
    <source>
        <dbReference type="ARBA" id="ARBA00023004"/>
    </source>
</evidence>
<comment type="caution">
    <text evidence="15">The sequence shown here is derived from an EMBL/GenBank/DDBJ whole genome shotgun (WGS) entry which is preliminary data.</text>
</comment>
<dbReference type="Proteomes" id="UP001632037">
    <property type="component" value="Unassembled WGS sequence"/>
</dbReference>
<protein>
    <recommendedName>
        <fullName evidence="17">Alternative oxidase</fullName>
    </recommendedName>
</protein>
<keyword evidence="16" id="KW-1185">Reference proteome</keyword>
<proteinExistence type="inferred from homology"/>
<evidence type="ECO:0000256" key="7">
    <source>
        <dbReference type="ARBA" id="ARBA00022723"/>
    </source>
</evidence>
<comment type="similarity">
    <text evidence="3">Belongs to the alternative oxidase family.</text>
</comment>
<evidence type="ECO:0008006" key="17">
    <source>
        <dbReference type="Google" id="ProtNLM"/>
    </source>
</evidence>
<accession>A0ABD3F4A7</accession>
<reference evidence="15 16" key="1">
    <citation type="submission" date="2024-09" db="EMBL/GenBank/DDBJ databases">
        <title>Genome sequencing and assembly of Phytophthora oleae, isolate VK10A, causative agent of rot of olive drupes.</title>
        <authorList>
            <person name="Conti Taguali S."/>
            <person name="Riolo M."/>
            <person name="La Spada F."/>
            <person name="Cacciola S.O."/>
            <person name="Dionisio G."/>
        </authorList>
    </citation>
    <scope>NUCLEOTIDE SEQUENCE [LARGE SCALE GENOMIC DNA]</scope>
    <source>
        <strain evidence="15 16">VK10A</strain>
    </source>
</reference>
<feature type="transmembrane region" description="Helical" evidence="14">
    <location>
        <begin position="243"/>
        <end position="268"/>
    </location>
</feature>
<keyword evidence="7" id="KW-0479">Metal-binding</keyword>
<keyword evidence="10" id="KW-0560">Oxidoreductase</keyword>
<evidence type="ECO:0000256" key="2">
    <source>
        <dbReference type="ARBA" id="ARBA00004370"/>
    </source>
</evidence>
<keyword evidence="8" id="KW-0249">Electron transport</keyword>
<dbReference type="PANTHER" id="PTHR31803:SF3">
    <property type="entry name" value="ALTERNATIVE OXIDASE"/>
    <property type="match status" value="1"/>
</dbReference>
<dbReference type="InterPro" id="IPR002680">
    <property type="entry name" value="AOX"/>
</dbReference>
<evidence type="ECO:0000256" key="9">
    <source>
        <dbReference type="ARBA" id="ARBA00022989"/>
    </source>
</evidence>
<keyword evidence="5" id="KW-0679">Respiratory chain</keyword>
<evidence type="ECO:0000313" key="16">
    <source>
        <dbReference type="Proteomes" id="UP001632037"/>
    </source>
</evidence>
<dbReference type="GO" id="GO:0046872">
    <property type="term" value="F:metal ion binding"/>
    <property type="evidence" value="ECO:0007669"/>
    <property type="project" value="UniProtKB-KW"/>
</dbReference>
<dbReference type="PANTHER" id="PTHR31803">
    <property type="entry name" value="ALTERNATIVE OXIDASE"/>
    <property type="match status" value="1"/>
</dbReference>
<evidence type="ECO:0000256" key="1">
    <source>
        <dbReference type="ARBA" id="ARBA00001962"/>
    </source>
</evidence>
<evidence type="ECO:0000256" key="6">
    <source>
        <dbReference type="ARBA" id="ARBA00022692"/>
    </source>
</evidence>
<keyword evidence="4" id="KW-0813">Transport</keyword>
<dbReference type="Pfam" id="PF01786">
    <property type="entry name" value="AOX"/>
    <property type="match status" value="1"/>
</dbReference>
<dbReference type="GO" id="GO:0016020">
    <property type="term" value="C:membrane"/>
    <property type="evidence" value="ECO:0007669"/>
    <property type="project" value="UniProtKB-SubCell"/>
</dbReference>
<keyword evidence="12 14" id="KW-0472">Membrane</keyword>
<evidence type="ECO:0000256" key="3">
    <source>
        <dbReference type="ARBA" id="ARBA00008388"/>
    </source>
</evidence>
<evidence type="ECO:0000256" key="12">
    <source>
        <dbReference type="ARBA" id="ARBA00023136"/>
    </source>
</evidence>
<dbReference type="InterPro" id="IPR038659">
    <property type="entry name" value="AOX_sf"/>
</dbReference>
<keyword evidence="9 14" id="KW-1133">Transmembrane helix</keyword>
<comment type="cofactor">
    <cofactor evidence="1">
        <name>Fe cation</name>
        <dbReference type="ChEBI" id="CHEBI:24875"/>
    </cofactor>
</comment>
<keyword evidence="11" id="KW-0408">Iron</keyword>
<evidence type="ECO:0000256" key="4">
    <source>
        <dbReference type="ARBA" id="ARBA00022448"/>
    </source>
</evidence>
<feature type="region of interest" description="Disordered" evidence="13">
    <location>
        <begin position="341"/>
        <end position="361"/>
    </location>
</feature>
<evidence type="ECO:0000256" key="10">
    <source>
        <dbReference type="ARBA" id="ARBA00023002"/>
    </source>
</evidence>
<evidence type="ECO:0000256" key="8">
    <source>
        <dbReference type="ARBA" id="ARBA00022982"/>
    </source>
</evidence>
<organism evidence="15 16">
    <name type="scientific">Phytophthora oleae</name>
    <dbReference type="NCBI Taxonomy" id="2107226"/>
    <lineage>
        <taxon>Eukaryota</taxon>
        <taxon>Sar</taxon>
        <taxon>Stramenopiles</taxon>
        <taxon>Oomycota</taxon>
        <taxon>Peronosporomycetes</taxon>
        <taxon>Peronosporales</taxon>
        <taxon>Peronosporaceae</taxon>
        <taxon>Phytophthora</taxon>
    </lineage>
</organism>
<dbReference type="EMBL" id="JBIMZQ010000035">
    <property type="protein sequence ID" value="KAL3661573.1"/>
    <property type="molecule type" value="Genomic_DNA"/>
</dbReference>
<dbReference type="Gene3D" id="1.20.1260.140">
    <property type="entry name" value="Alternative oxidase"/>
    <property type="match status" value="1"/>
</dbReference>
<evidence type="ECO:0000256" key="14">
    <source>
        <dbReference type="SAM" id="Phobius"/>
    </source>
</evidence>
<sequence length="361" mass="40807">MMFRRQILRSGADIRAHFGFAPHQLSAVTQAHTDKAAFIVKTHSLPILPSHFVWRVIASAPVASTGKLSTTSPVKIELPDVKWTAPPLPQLQDVTEEPAAIKHFTQASRKRLLTSWGVTNTNGPMSKKPELHPVYSLEAIEDTPLTNHKSNKIHKNVALLDTKTSSFGFDLLFDYRGLGVSMTARDWLNRCLYIETLAGFSEMVVGMAHHLRSWRSLKRGDIWLEEAENERIHMQIFTSMKQAGLLFQGTMLAAQSIFFPAFFLAYMVSPKTCHRFVGFVEEEAVKTYTYLLEDMEHGHLDEWCTMIAPLIGRSYYDLPDDAKVYDMIKCIRADKMNHNNVSRTHSSLDQMRGANPSVGQS</sequence>